<keyword evidence="1" id="KW-1133">Transmembrane helix</keyword>
<dbReference type="InParanoid" id="B3S998"/>
<dbReference type="RefSeq" id="XP_002116865.1">
    <property type="nucleotide sequence ID" value="XM_002116829.1"/>
</dbReference>
<evidence type="ECO:0000313" key="4">
    <source>
        <dbReference type="Proteomes" id="UP000009022"/>
    </source>
</evidence>
<evidence type="ECO:0000256" key="1">
    <source>
        <dbReference type="SAM" id="Phobius"/>
    </source>
</evidence>
<feature type="transmembrane region" description="Helical" evidence="1">
    <location>
        <begin position="20"/>
        <end position="38"/>
    </location>
</feature>
<dbReference type="InterPro" id="IPR000620">
    <property type="entry name" value="EamA_dom"/>
</dbReference>
<dbReference type="Pfam" id="PF00892">
    <property type="entry name" value="EamA"/>
    <property type="match status" value="1"/>
</dbReference>
<protein>
    <recommendedName>
        <fullName evidence="2">EamA domain-containing protein</fullName>
    </recommendedName>
</protein>
<evidence type="ECO:0000259" key="2">
    <source>
        <dbReference type="Pfam" id="PF00892"/>
    </source>
</evidence>
<dbReference type="InterPro" id="IPR026505">
    <property type="entry name" value="Solute_c_fam_35_mem_F3/F4"/>
</dbReference>
<gene>
    <name evidence="3" type="ORF">TRIADDRAFT_31642</name>
</gene>
<dbReference type="PANTHER" id="PTHR19346:SF4">
    <property type="entry name" value="SUGAR PHOSPHATE TRANSPORTER DOMAIN-CONTAINING PROTEIN"/>
    <property type="match status" value="1"/>
</dbReference>
<feature type="domain" description="EamA" evidence="2">
    <location>
        <begin position="27"/>
        <end position="92"/>
    </location>
</feature>
<dbReference type="GeneID" id="6758023"/>
<dbReference type="OrthoDB" id="10062838at2759"/>
<feature type="transmembrane region" description="Helical" evidence="1">
    <location>
        <begin position="169"/>
        <end position="188"/>
    </location>
</feature>
<feature type="transmembrane region" description="Helical" evidence="1">
    <location>
        <begin position="195"/>
        <end position="213"/>
    </location>
</feature>
<dbReference type="SUPFAM" id="SSF103481">
    <property type="entry name" value="Multidrug resistance efflux transporter EmrE"/>
    <property type="match status" value="1"/>
</dbReference>
<keyword evidence="1" id="KW-0812">Transmembrane</keyword>
<proteinExistence type="predicted"/>
<dbReference type="InterPro" id="IPR037185">
    <property type="entry name" value="EmrE-like"/>
</dbReference>
<accession>B3S998</accession>
<sequence>MNCREAILVCGKDGFTLKSATIRIPALVIILNISNYAYYYALTFTSPTDVMAVFSASTAFVYIFSIIWLKEPFIVVRSLAVLLSIGGVVLVAYSEGLGSFKTIGVLLATASALFAAFFRIFVKKCIVNPSVGQSAMLITLIGCYSMVILWIPTLILHLTGIEVLTIASFPWEIFAIAFFYVLSVFLLCIGISITYPVYASLGSLFAIPMNAAIDVSLRQEIFNLYKILGTLSLIVAFLILTIPIETVLAFSSRLQSITARRRNRRLAPYDDQ</sequence>
<dbReference type="CTD" id="6758023"/>
<dbReference type="AlphaFoldDB" id="B3S998"/>
<feature type="transmembrane region" description="Helical" evidence="1">
    <location>
        <begin position="74"/>
        <end position="94"/>
    </location>
</feature>
<dbReference type="HOGENOM" id="CLU_022280_1_0_1"/>
<dbReference type="eggNOG" id="KOG4314">
    <property type="taxonomic scope" value="Eukaryota"/>
</dbReference>
<organism evidence="3 4">
    <name type="scientific">Trichoplax adhaerens</name>
    <name type="common">Trichoplax reptans</name>
    <dbReference type="NCBI Taxonomy" id="10228"/>
    <lineage>
        <taxon>Eukaryota</taxon>
        <taxon>Metazoa</taxon>
        <taxon>Placozoa</taxon>
        <taxon>Uniplacotomia</taxon>
        <taxon>Trichoplacea</taxon>
        <taxon>Trichoplacidae</taxon>
        <taxon>Trichoplax</taxon>
    </lineage>
</organism>
<dbReference type="Gene3D" id="1.10.3730.20">
    <property type="match status" value="1"/>
</dbReference>
<name>B3S998_TRIAD</name>
<keyword evidence="4" id="KW-1185">Reference proteome</keyword>
<dbReference type="EMBL" id="DS985258">
    <property type="protein sequence ID" value="EDV20665.1"/>
    <property type="molecule type" value="Genomic_DNA"/>
</dbReference>
<dbReference type="KEGG" id="tad:TRIADDRAFT_31642"/>
<reference evidence="3 4" key="1">
    <citation type="journal article" date="2008" name="Nature">
        <title>The Trichoplax genome and the nature of placozoans.</title>
        <authorList>
            <person name="Srivastava M."/>
            <person name="Begovic E."/>
            <person name="Chapman J."/>
            <person name="Putnam N.H."/>
            <person name="Hellsten U."/>
            <person name="Kawashima T."/>
            <person name="Kuo A."/>
            <person name="Mitros T."/>
            <person name="Salamov A."/>
            <person name="Carpenter M.L."/>
            <person name="Signorovitch A.Y."/>
            <person name="Moreno M.A."/>
            <person name="Kamm K."/>
            <person name="Grimwood J."/>
            <person name="Schmutz J."/>
            <person name="Shapiro H."/>
            <person name="Grigoriev I.V."/>
            <person name="Buss L.W."/>
            <person name="Schierwater B."/>
            <person name="Dellaporta S.L."/>
            <person name="Rokhsar D.S."/>
        </authorList>
    </citation>
    <scope>NUCLEOTIDE SEQUENCE [LARGE SCALE GENOMIC DNA]</scope>
    <source>
        <strain evidence="3 4">Grell-BS-1999</strain>
    </source>
</reference>
<dbReference type="PANTHER" id="PTHR19346">
    <property type="entry name" value="SUGAR PHOSPHATE TRANSPORTER DOMAIN-CONTAINING PROTEIN"/>
    <property type="match status" value="1"/>
</dbReference>
<feature type="transmembrane region" description="Helical" evidence="1">
    <location>
        <begin position="233"/>
        <end position="254"/>
    </location>
</feature>
<dbReference type="GO" id="GO:0016020">
    <property type="term" value="C:membrane"/>
    <property type="evidence" value="ECO:0007669"/>
    <property type="project" value="InterPro"/>
</dbReference>
<feature type="transmembrane region" description="Helical" evidence="1">
    <location>
        <begin position="50"/>
        <end position="69"/>
    </location>
</feature>
<dbReference type="Proteomes" id="UP000009022">
    <property type="component" value="Unassembled WGS sequence"/>
</dbReference>
<feature type="transmembrane region" description="Helical" evidence="1">
    <location>
        <begin position="134"/>
        <end position="157"/>
    </location>
</feature>
<keyword evidence="1" id="KW-0472">Membrane</keyword>
<dbReference type="PhylomeDB" id="B3S998"/>
<evidence type="ECO:0000313" key="3">
    <source>
        <dbReference type="EMBL" id="EDV20665.1"/>
    </source>
</evidence>
<feature type="transmembrane region" description="Helical" evidence="1">
    <location>
        <begin position="100"/>
        <end position="122"/>
    </location>
</feature>